<organism evidence="1 2">
    <name type="scientific">Gordonia phage NatB6</name>
    <dbReference type="NCBI Taxonomy" id="2250322"/>
    <lineage>
        <taxon>Viruses</taxon>
        <taxon>Duplodnaviria</taxon>
        <taxon>Heunggongvirae</taxon>
        <taxon>Uroviricota</taxon>
        <taxon>Caudoviricetes</taxon>
        <taxon>Zierdtviridae</taxon>
        <taxon>Emilbogenvirinae</taxon>
        <taxon>Foxborovirus</taxon>
        <taxon>Foxborovirus NatB6</taxon>
    </lineage>
</organism>
<dbReference type="EMBL" id="MH536824">
    <property type="protein sequence ID" value="AXH50366.1"/>
    <property type="molecule type" value="Genomic_DNA"/>
</dbReference>
<evidence type="ECO:0000313" key="1">
    <source>
        <dbReference type="EMBL" id="AXH50366.1"/>
    </source>
</evidence>
<dbReference type="Proteomes" id="UP000259879">
    <property type="component" value="Segment"/>
</dbReference>
<keyword evidence="2" id="KW-1185">Reference proteome</keyword>
<proteinExistence type="predicted"/>
<dbReference type="GeneID" id="65114708"/>
<name>A0A345L514_9CAUD</name>
<protein>
    <submittedName>
        <fullName evidence="1">Uncharacterized protein</fullName>
    </submittedName>
</protein>
<sequence>MTHSPAASDVIATRTLDPVDGFTLTAFEVPDTDSTPIGQSLDEGGCYTADDIEAWRRDEWQYVGVVVVASRAGVDLGSASIWGMDTGDYWDAITRADGRTPYGVLDNVPNSVTTGHPQPDGTIDYVTRDDFAHGYGADLISEALTEARATVAALTSPDVVIPVCDECGERADGVSDAHGVACSLFAGNVAGYTDEVPAPTFYPGAGGWHTEQRGTCTYHVATIAGGHRAAYVTLNDANEYVAGLYDTTDTPHVIGTFPTLFDGKRAADAARERGSVK</sequence>
<evidence type="ECO:0000313" key="2">
    <source>
        <dbReference type="Proteomes" id="UP000259879"/>
    </source>
</evidence>
<reference evidence="1 2" key="1">
    <citation type="submission" date="2018-06" db="EMBL/GenBank/DDBJ databases">
        <authorList>
            <person name="Burkert N.A."/>
            <person name="Costello E."/>
            <person name="Grana D.J."/>
            <person name="Pejavara N.C."/>
            <person name="Picknally G.M."/>
            <person name="Christen E.M."/>
            <person name="Williams K.C."/>
            <person name="Merlino C.O."/>
            <person name="McCann M.P."/>
            <person name="Lee-Soety J.Y."/>
            <person name="Washington J.M."/>
            <person name="Garlena R.A."/>
            <person name="Russell D.A."/>
            <person name="Pope W.H."/>
            <person name="Jacobs-Sera D."/>
            <person name="Hendrix R.W."/>
            <person name="Hatfull G.F."/>
        </authorList>
    </citation>
    <scope>NUCLEOTIDE SEQUENCE [LARGE SCALE GENOMIC DNA]</scope>
</reference>
<dbReference type="RefSeq" id="YP_010097047.1">
    <property type="nucleotide sequence ID" value="NC_055755.1"/>
</dbReference>
<accession>A0A345L514</accession>
<dbReference type="KEGG" id="vg:65114708"/>
<gene>
    <name evidence="1" type="primary">86</name>
    <name evidence="1" type="ORF">SEA_NATB6_86</name>
</gene>